<keyword evidence="1" id="KW-0472">Membrane</keyword>
<evidence type="ECO:0000256" key="1">
    <source>
        <dbReference type="SAM" id="Phobius"/>
    </source>
</evidence>
<dbReference type="AlphaFoldDB" id="A0A0M2SKD4"/>
<dbReference type="EMBL" id="LAYY01000101">
    <property type="protein sequence ID" value="KKK33045.1"/>
    <property type="molecule type" value="Genomic_DNA"/>
</dbReference>
<dbReference type="Proteomes" id="UP000034166">
    <property type="component" value="Unassembled WGS sequence"/>
</dbReference>
<proteinExistence type="predicted"/>
<reference evidence="2 3" key="1">
    <citation type="submission" date="2015-04" db="EMBL/GenBank/DDBJ databases">
        <title>Taxonomic description and genome sequence of Bacillus campisalis sp. nov., a novel member of the genus Bacillus isolated from solar saltern.</title>
        <authorList>
            <person name="Mathan Kumar R."/>
            <person name="Kaur G."/>
            <person name="Kumar A."/>
            <person name="Singh N.K."/>
            <person name="Kaur N."/>
            <person name="Kumar N."/>
            <person name="Mayilraj S."/>
        </authorList>
    </citation>
    <scope>NUCLEOTIDE SEQUENCE [LARGE SCALE GENOMIC DNA]</scope>
    <source>
        <strain evidence="2 3">SA2-6</strain>
    </source>
</reference>
<feature type="transmembrane region" description="Helical" evidence="1">
    <location>
        <begin position="21"/>
        <end position="40"/>
    </location>
</feature>
<gene>
    <name evidence="2" type="ORF">WQ57_24150</name>
</gene>
<protein>
    <submittedName>
        <fullName evidence="2">Membrane protein</fullName>
    </submittedName>
</protein>
<evidence type="ECO:0000313" key="3">
    <source>
        <dbReference type="Proteomes" id="UP000034166"/>
    </source>
</evidence>
<feature type="transmembrane region" description="Helical" evidence="1">
    <location>
        <begin position="46"/>
        <end position="63"/>
    </location>
</feature>
<keyword evidence="3" id="KW-1185">Reference proteome</keyword>
<comment type="caution">
    <text evidence="2">The sequence shown here is derived from an EMBL/GenBank/DDBJ whole genome shotgun (WGS) entry which is preliminary data.</text>
</comment>
<keyword evidence="1" id="KW-0812">Transmembrane</keyword>
<sequence length="64" mass="7613">MSRKRYNPYTYPRWLRNVRSVCAQFAIPFCVFQGIRTIFFPTTFDVLLLAILILLSLAIHFEMI</sequence>
<keyword evidence="1" id="KW-1133">Transmembrane helix</keyword>
<dbReference type="OrthoDB" id="2456214at2"/>
<accession>A0A0M2SKD4</accession>
<dbReference type="PATRIC" id="fig|1408103.3.peg.5211"/>
<name>A0A0M2SKD4_9BACI</name>
<evidence type="ECO:0000313" key="2">
    <source>
        <dbReference type="EMBL" id="KKK33045.1"/>
    </source>
</evidence>
<organism evidence="2 3">
    <name type="scientific">Mesobacillus campisalis</name>
    <dbReference type="NCBI Taxonomy" id="1408103"/>
    <lineage>
        <taxon>Bacteria</taxon>
        <taxon>Bacillati</taxon>
        <taxon>Bacillota</taxon>
        <taxon>Bacilli</taxon>
        <taxon>Bacillales</taxon>
        <taxon>Bacillaceae</taxon>
        <taxon>Mesobacillus</taxon>
    </lineage>
</organism>
<dbReference type="RefSeq" id="WP_046526192.1">
    <property type="nucleotide sequence ID" value="NZ_LAYY01000101.1"/>
</dbReference>